<gene>
    <name evidence="1" type="ORF">ANN_19311</name>
    <name evidence="2" type="ORF">ANN_19313</name>
</gene>
<sequence length="73" mass="8394">MLQQAYGDQCLSRTRCHEWFTRFKSGRMSVVDEPRSGCPSTSTDAEVMQVNEIVRVNRRLTVQEIAEECNISI</sequence>
<dbReference type="Gene3D" id="1.10.10.1450">
    <property type="match status" value="1"/>
</dbReference>
<dbReference type="EMBL" id="JAJSOF020000031">
    <property type="protein sequence ID" value="KAJ4430720.1"/>
    <property type="molecule type" value="Genomic_DNA"/>
</dbReference>
<evidence type="ECO:0000313" key="1">
    <source>
        <dbReference type="EMBL" id="KAJ4430720.1"/>
    </source>
</evidence>
<dbReference type="Proteomes" id="UP001148838">
    <property type="component" value="Unassembled WGS sequence"/>
</dbReference>
<dbReference type="PANTHER" id="PTHR46060:SF1">
    <property type="entry name" value="MARINER MOS1 TRANSPOSASE-LIKE PROTEIN"/>
    <property type="match status" value="1"/>
</dbReference>
<evidence type="ECO:0008006" key="4">
    <source>
        <dbReference type="Google" id="ProtNLM"/>
    </source>
</evidence>
<dbReference type="InterPro" id="IPR052709">
    <property type="entry name" value="Transposase-MT_Hybrid"/>
</dbReference>
<organism evidence="2 3">
    <name type="scientific">Periplaneta americana</name>
    <name type="common">American cockroach</name>
    <name type="synonym">Blatta americana</name>
    <dbReference type="NCBI Taxonomy" id="6978"/>
    <lineage>
        <taxon>Eukaryota</taxon>
        <taxon>Metazoa</taxon>
        <taxon>Ecdysozoa</taxon>
        <taxon>Arthropoda</taxon>
        <taxon>Hexapoda</taxon>
        <taxon>Insecta</taxon>
        <taxon>Pterygota</taxon>
        <taxon>Neoptera</taxon>
        <taxon>Polyneoptera</taxon>
        <taxon>Dictyoptera</taxon>
        <taxon>Blattodea</taxon>
        <taxon>Blattoidea</taxon>
        <taxon>Blattidae</taxon>
        <taxon>Blattinae</taxon>
        <taxon>Periplaneta</taxon>
    </lineage>
</organism>
<evidence type="ECO:0000313" key="3">
    <source>
        <dbReference type="Proteomes" id="UP001148838"/>
    </source>
</evidence>
<dbReference type="PANTHER" id="PTHR46060">
    <property type="entry name" value="MARINER MOS1 TRANSPOSASE-LIKE PROTEIN"/>
    <property type="match status" value="1"/>
</dbReference>
<evidence type="ECO:0000313" key="2">
    <source>
        <dbReference type="EMBL" id="KAJ4430722.1"/>
    </source>
</evidence>
<comment type="caution">
    <text evidence="2">The sequence shown here is derived from an EMBL/GenBank/DDBJ whole genome shotgun (WGS) entry which is preliminary data.</text>
</comment>
<proteinExistence type="predicted"/>
<keyword evidence="3" id="KW-1185">Reference proteome</keyword>
<protein>
    <recommendedName>
        <fullName evidence="4">Mos1 transposase HTH domain-containing protein</fullName>
    </recommendedName>
</protein>
<reference evidence="2" key="1">
    <citation type="journal article" date="2022" name="Allergy">
        <title>Genome assembly and annotation of Periplaneta americana reveal a comprehensive cockroach allergen profile.</title>
        <authorList>
            <person name="Wang L."/>
            <person name="Xiong Q."/>
            <person name="Saelim N."/>
            <person name="Wang L."/>
            <person name="Nong W."/>
            <person name="Wan A.T."/>
            <person name="Shi M."/>
            <person name="Liu X."/>
            <person name="Cao Q."/>
            <person name="Hui J.H.L."/>
            <person name="Sookrung N."/>
            <person name="Leung T.F."/>
            <person name="Tungtrongchitr A."/>
            <person name="Tsui S.K.W."/>
        </authorList>
    </citation>
    <scope>NUCLEOTIDE SEQUENCE</scope>
    <source>
        <strain evidence="2">PWHHKU_190912</strain>
    </source>
</reference>
<name>A0ABQ8S9I5_PERAM</name>
<accession>A0ABQ8S9I5</accession>
<dbReference type="EMBL" id="JAJSOF020000031">
    <property type="protein sequence ID" value="KAJ4430722.1"/>
    <property type="molecule type" value="Genomic_DNA"/>
</dbReference>